<dbReference type="Pfam" id="PF02020">
    <property type="entry name" value="W2"/>
    <property type="match status" value="1"/>
</dbReference>
<gene>
    <name evidence="2" type="ORF">TSPGSL018_15895</name>
</gene>
<organism evidence="2">
    <name type="scientific">Tetraselmis sp. GSL018</name>
    <dbReference type="NCBI Taxonomy" id="582737"/>
    <lineage>
        <taxon>Eukaryota</taxon>
        <taxon>Viridiplantae</taxon>
        <taxon>Chlorophyta</taxon>
        <taxon>core chlorophytes</taxon>
        <taxon>Chlorodendrophyceae</taxon>
        <taxon>Chlorodendrales</taxon>
        <taxon>Chlorodendraceae</taxon>
        <taxon>Tetraselmis</taxon>
    </lineage>
</organism>
<keyword evidence="2" id="KW-0969">Cilium</keyword>
<name>A0A061S5W3_9CHLO</name>
<sequence>CATNLFTTKLCMTTKEEKPTLGGVTIKTRKRNIAVPLDPASFANAVVAIFDDTEGETVAEKLSAGCKVLETSSLDFSRYGETLFEVLYAGGRMTAGGALEENESKLPFHLLKQDATREEIMPFISTFQQLIRRRPFLIKSLENTTCKFLKSLEFFDAVGQKKIAMATAMIFSNKLGVLPEEIFESLENDRMISKGTIATFLTEFLREYLSKCSLEELITLLKKGKIEKRLIEFFPPEKRTPERFNQHFQDAGLQTIVDYSKALFAEERVKEMEEQLLTSIVEEHPVADVVRLVKEKKESSGLADTTVLKVVWGSLMKALNLTGKNQQQVQFMVLKQVKTWQKLIGAVANSARLEAALMVEIQVSCYEDSQKLKLFADIIRLLYDCDVIAEDTIHYWHRKGSSTKGRNVFMQDMEPFMKWLEEAEEEEEEDDD</sequence>
<dbReference type="PANTHER" id="PTHR14208">
    <property type="entry name" value="BASIC LEUCINE ZIPPER AND W2 DOMAIN-CONTAINING PROTEIN"/>
    <property type="match status" value="1"/>
</dbReference>
<dbReference type="InterPro" id="IPR051245">
    <property type="entry name" value="eIF5-mimic_regulator"/>
</dbReference>
<dbReference type="Pfam" id="PF25504">
    <property type="entry name" value="HEAT_5MP1_2"/>
    <property type="match status" value="1"/>
</dbReference>
<evidence type="ECO:0000313" key="2">
    <source>
        <dbReference type="EMBL" id="JAC78151.1"/>
    </source>
</evidence>
<feature type="domain" description="W2" evidence="1">
    <location>
        <begin position="262"/>
        <end position="430"/>
    </location>
</feature>
<dbReference type="EMBL" id="GBEZ01007301">
    <property type="protein sequence ID" value="JAC78151.1"/>
    <property type="molecule type" value="Transcribed_RNA"/>
</dbReference>
<dbReference type="AlphaFoldDB" id="A0A061S5W3"/>
<reference evidence="2" key="1">
    <citation type="submission" date="2014-05" db="EMBL/GenBank/DDBJ databases">
        <title>The transcriptome of the halophilic microalga Tetraselmis sp. GSL018 isolated from the Great Salt Lake, Utah.</title>
        <authorList>
            <person name="Jinkerson R.E."/>
            <person name="D'Adamo S."/>
            <person name="Posewitz M.C."/>
        </authorList>
    </citation>
    <scope>NUCLEOTIDE SEQUENCE</scope>
    <source>
        <strain evidence="2">GSL018</strain>
    </source>
</reference>
<accession>A0A061S5W3</accession>
<dbReference type="SUPFAM" id="SSF48371">
    <property type="entry name" value="ARM repeat"/>
    <property type="match status" value="1"/>
</dbReference>
<keyword evidence="2" id="KW-0966">Cell projection</keyword>
<dbReference type="PROSITE" id="PS51363">
    <property type="entry name" value="W2"/>
    <property type="match status" value="1"/>
</dbReference>
<dbReference type="GO" id="GO:0005737">
    <property type="term" value="C:cytoplasm"/>
    <property type="evidence" value="ECO:0007669"/>
    <property type="project" value="TreeGrafter"/>
</dbReference>
<protein>
    <submittedName>
        <fullName evidence="2">Flagellar associated protein</fullName>
    </submittedName>
</protein>
<evidence type="ECO:0000259" key="1">
    <source>
        <dbReference type="PROSITE" id="PS51363"/>
    </source>
</evidence>
<dbReference type="InterPro" id="IPR003307">
    <property type="entry name" value="W2_domain"/>
</dbReference>
<dbReference type="InterPro" id="IPR057397">
    <property type="entry name" value="HEAT_5MP1_2"/>
</dbReference>
<dbReference type="InterPro" id="IPR016024">
    <property type="entry name" value="ARM-type_fold"/>
</dbReference>
<feature type="non-terminal residue" evidence="2">
    <location>
        <position position="1"/>
    </location>
</feature>
<dbReference type="GO" id="GO:0016020">
    <property type="term" value="C:membrane"/>
    <property type="evidence" value="ECO:0007669"/>
    <property type="project" value="TreeGrafter"/>
</dbReference>
<keyword evidence="2" id="KW-0282">Flagellum</keyword>
<proteinExistence type="predicted"/>
<dbReference type="SMART" id="SM00515">
    <property type="entry name" value="eIF5C"/>
    <property type="match status" value="1"/>
</dbReference>
<dbReference type="Gene3D" id="1.25.40.180">
    <property type="match status" value="1"/>
</dbReference>
<dbReference type="PANTHER" id="PTHR14208:SF2">
    <property type="entry name" value="PROTEIN KRASAVIETZ"/>
    <property type="match status" value="1"/>
</dbReference>